<feature type="compositionally biased region" description="Basic and acidic residues" evidence="1">
    <location>
        <begin position="369"/>
        <end position="393"/>
    </location>
</feature>
<keyword evidence="3" id="KW-0966">Cell projection</keyword>
<dbReference type="KEGG" id="aia:AWH56_017320"/>
<feature type="domain" description="Flagellar hook-length control protein-like C-terminal" evidence="2">
    <location>
        <begin position="280"/>
        <end position="358"/>
    </location>
</feature>
<dbReference type="Pfam" id="PF02120">
    <property type="entry name" value="Flg_hook"/>
    <property type="match status" value="1"/>
</dbReference>
<evidence type="ECO:0000256" key="1">
    <source>
        <dbReference type="SAM" id="MobiDB-lite"/>
    </source>
</evidence>
<dbReference type="AlphaFoldDB" id="A0A7S7L4V7"/>
<keyword evidence="3" id="KW-0969">Cilium</keyword>
<feature type="compositionally biased region" description="Low complexity" evidence="1">
    <location>
        <begin position="357"/>
        <end position="366"/>
    </location>
</feature>
<dbReference type="EMBL" id="CP063356">
    <property type="protein sequence ID" value="QOY34472.1"/>
    <property type="molecule type" value="Genomic_DNA"/>
</dbReference>
<evidence type="ECO:0000313" key="3">
    <source>
        <dbReference type="EMBL" id="QOY34472.1"/>
    </source>
</evidence>
<name>A0A7S7L4V7_9BACI</name>
<gene>
    <name evidence="3" type="ORF">AWH56_017320</name>
</gene>
<feature type="region of interest" description="Disordered" evidence="1">
    <location>
        <begin position="357"/>
        <end position="393"/>
    </location>
</feature>
<protein>
    <submittedName>
        <fullName evidence="3">Flagellar hook-length control protein FliK</fullName>
    </submittedName>
</protein>
<reference evidence="3 4" key="2">
    <citation type="journal article" date="2019" name="Int. J. Syst. Evol. Microbiol.">
        <title>Anaerobacillus isosaccharinicus sp. nov., an alkaliphilic bacterium which degrades isosaccharinic acid.</title>
        <authorList>
            <person name="Bassil N.M."/>
            <person name="Lloyd J.R."/>
        </authorList>
    </citation>
    <scope>NUCLEOTIDE SEQUENCE [LARGE SCALE GENOMIC DNA]</scope>
    <source>
        <strain evidence="3 4">NB2006</strain>
    </source>
</reference>
<reference evidence="3 4" key="1">
    <citation type="journal article" date="2017" name="Genome Announc.">
        <title>Draft Genome Sequences of Four Alkaliphilic Bacteria Belonging to the Anaerobacillus Genus.</title>
        <authorList>
            <person name="Bassil N.M."/>
            <person name="Lloyd J.R."/>
        </authorList>
    </citation>
    <scope>NUCLEOTIDE SEQUENCE [LARGE SCALE GENOMIC DNA]</scope>
    <source>
        <strain evidence="3 4">NB2006</strain>
    </source>
</reference>
<dbReference type="Gene3D" id="3.30.750.140">
    <property type="match status" value="1"/>
</dbReference>
<organism evidence="3 4">
    <name type="scientific">Anaerobacillus isosaccharinicus</name>
    <dbReference type="NCBI Taxonomy" id="1532552"/>
    <lineage>
        <taxon>Bacteria</taxon>
        <taxon>Bacillati</taxon>
        <taxon>Bacillota</taxon>
        <taxon>Bacilli</taxon>
        <taxon>Bacillales</taxon>
        <taxon>Bacillaceae</taxon>
        <taxon>Anaerobacillus</taxon>
    </lineage>
</organism>
<dbReference type="RefSeq" id="WP_182081057.1">
    <property type="nucleotide sequence ID" value="NZ_CP063356.2"/>
</dbReference>
<dbReference type="CDD" id="cd17470">
    <property type="entry name" value="T3SS_Flik_C"/>
    <property type="match status" value="1"/>
</dbReference>
<evidence type="ECO:0000313" key="4">
    <source>
        <dbReference type="Proteomes" id="UP000180175"/>
    </source>
</evidence>
<evidence type="ECO:0000259" key="2">
    <source>
        <dbReference type="Pfam" id="PF02120"/>
    </source>
</evidence>
<keyword evidence="3" id="KW-0282">Flagellum</keyword>
<accession>A0A7S7L4V7</accession>
<dbReference type="InterPro" id="IPR038610">
    <property type="entry name" value="FliK-like_C_sf"/>
</dbReference>
<dbReference type="InterPro" id="IPR021136">
    <property type="entry name" value="Flagellar_hook_control-like_C"/>
</dbReference>
<sequence length="403" mass="45643">MNGINLLQMTALQTAQVTGVTVLNNQSEEKEGAFLKLLETALSEPTLENIISVVPDQDHLSDLHKLVSKFVEELPFSDTVVDEEILTLPLVENLLEQLPLEMQLQIQQVFSNNEYINDIISTGKDYLQDPVQLLAVILLLSQSVEPPTELAPKVQLQLERLLPMLENQSEHSKNPATVKDFQQVVKQLTLNLELLPKEKLVLISQGQKETAKLEQFVLSAFSRTTSDQPTLGSQGITLPPNMALNQLQQFVLHVGENRSEHQNQEQLLRQFQNILGKSSLVQFPNGINKLTIKLFPQHLGRLDVTLTQQNGVIIAQLLTTTKAAKNALDSQLHQLRQAFLGQNIQVEKIEVHTQQQQQTLFQSNQESQEEQRNNQQSKERRENNDNEEKVKFEDLLNEIDAKV</sequence>
<dbReference type="Proteomes" id="UP000180175">
    <property type="component" value="Chromosome"/>
</dbReference>
<proteinExistence type="predicted"/>
<keyword evidence="4" id="KW-1185">Reference proteome</keyword>